<feature type="domain" description="DAGKc" evidence="2">
    <location>
        <begin position="144"/>
        <end position="281"/>
    </location>
</feature>
<accession>A0A9W7XIQ1</accession>
<dbReference type="Gene3D" id="2.60.200.40">
    <property type="match status" value="1"/>
</dbReference>
<organism evidence="3 4">
    <name type="scientific">Coemansia asiatica</name>
    <dbReference type="NCBI Taxonomy" id="1052880"/>
    <lineage>
        <taxon>Eukaryota</taxon>
        <taxon>Fungi</taxon>
        <taxon>Fungi incertae sedis</taxon>
        <taxon>Zoopagomycota</taxon>
        <taxon>Kickxellomycotina</taxon>
        <taxon>Kickxellomycetes</taxon>
        <taxon>Kickxellales</taxon>
        <taxon>Kickxellaceae</taxon>
        <taxon>Coemansia</taxon>
    </lineage>
</organism>
<dbReference type="InterPro" id="IPR017438">
    <property type="entry name" value="ATP-NAD_kinase_N"/>
</dbReference>
<keyword evidence="4" id="KW-1185">Reference proteome</keyword>
<gene>
    <name evidence="3" type="ORF">LPJ64_004256</name>
</gene>
<feature type="compositionally biased region" description="Polar residues" evidence="1">
    <location>
        <begin position="607"/>
        <end position="623"/>
    </location>
</feature>
<dbReference type="AlphaFoldDB" id="A0A9W7XIQ1"/>
<evidence type="ECO:0000256" key="1">
    <source>
        <dbReference type="SAM" id="MobiDB-lite"/>
    </source>
</evidence>
<protein>
    <recommendedName>
        <fullName evidence="2">DAGKc domain-containing protein</fullName>
    </recommendedName>
</protein>
<dbReference type="GO" id="GO:0001727">
    <property type="term" value="F:lipid kinase activity"/>
    <property type="evidence" value="ECO:0007669"/>
    <property type="project" value="UniProtKB-ARBA"/>
</dbReference>
<dbReference type="Pfam" id="PF00781">
    <property type="entry name" value="DAGK_cat"/>
    <property type="match status" value="1"/>
</dbReference>
<dbReference type="SUPFAM" id="SSF111331">
    <property type="entry name" value="NAD kinase/diacylglycerol kinase-like"/>
    <property type="match status" value="1"/>
</dbReference>
<dbReference type="Proteomes" id="UP001145021">
    <property type="component" value="Unassembled WGS sequence"/>
</dbReference>
<dbReference type="InterPro" id="IPR001206">
    <property type="entry name" value="Diacylglycerol_kinase_cat_dom"/>
</dbReference>
<name>A0A9W7XIQ1_9FUNG</name>
<dbReference type="EMBL" id="JANBOH010000198">
    <property type="protein sequence ID" value="KAJ1644030.1"/>
    <property type="molecule type" value="Genomic_DNA"/>
</dbReference>
<dbReference type="PANTHER" id="PTHR12358:SF31">
    <property type="entry name" value="ACYLGLYCEROL KINASE, MITOCHONDRIAL"/>
    <property type="match status" value="1"/>
</dbReference>
<feature type="compositionally biased region" description="Polar residues" evidence="1">
    <location>
        <begin position="583"/>
        <end position="596"/>
    </location>
</feature>
<dbReference type="Gene3D" id="3.40.50.10330">
    <property type="entry name" value="Probable inorganic polyphosphate/atp-NAD kinase, domain 1"/>
    <property type="match status" value="1"/>
</dbReference>
<dbReference type="PROSITE" id="PS50146">
    <property type="entry name" value="DAGK"/>
    <property type="match status" value="1"/>
</dbReference>
<proteinExistence type="predicted"/>
<dbReference type="InterPro" id="IPR016064">
    <property type="entry name" value="NAD/diacylglycerol_kinase_sf"/>
</dbReference>
<feature type="compositionally biased region" description="Low complexity" evidence="1">
    <location>
        <begin position="522"/>
        <end position="531"/>
    </location>
</feature>
<comment type="caution">
    <text evidence="3">The sequence shown here is derived from an EMBL/GenBank/DDBJ whole genome shotgun (WGS) entry which is preliminary data.</text>
</comment>
<dbReference type="PANTHER" id="PTHR12358">
    <property type="entry name" value="SPHINGOSINE KINASE"/>
    <property type="match status" value="1"/>
</dbReference>
<dbReference type="GO" id="GO:0016773">
    <property type="term" value="F:phosphotransferase activity, alcohol group as acceptor"/>
    <property type="evidence" value="ECO:0007669"/>
    <property type="project" value="UniProtKB-ARBA"/>
</dbReference>
<sequence>MPGAADIVDNMAFTFNENALMMRSKASLYSSLGVLEGLLTLYQNRLVWSEMSNRSSNQLTISMDVLFGATLSPPGKFKFKSFEAASVTNLSIESSTHFTVYTIMAREGGKRPLCDTWTFMVDSEEESAMWITLLRCAIRPKLSEEEVNVLVFLNPVSGKRKALKVFESIAKPIFEIGGTRYTLKITQSAGFAARFVENEDLSAYSSIVVVSGDGLLHEVLNGLLRRSDWPKHKALPIGVVPAGTGNGLAKSLDCIWPEQAAVAVVKAESRPMDIMSATLASGKTEYCFLSLTWGLMADIDIESESMRWAGSARLDLYGTVRVMNLRYYGGRLHYLPATEAEAEDSGAGASHKPSVPGGMVQGASASSSIMNLADRTNQGVDDAWGLPPPSFSSPLVRHSPKPMASQLASNIQPAVTLHPTLTAGIQLPIAEGSLPPRWKTIEGPFVQVIATNVPWLATDFLACQKTRISDGTMDLVFSRNVSKWQLIPYMSSSAKDDYMNKDGIENVKARAFILEPTGLRTTSRSESSLRSIQHPEPTMTDAAAAAVRSGRKSTSSAKSPENGSSHRPLSVPMFSSLRLKSFGKSSGRNARSSSLQAPVPARVRSEAYSSYHQQTVGKSSSLRVQGLTPPPQQPGAANPLSDACSGGYGSAGSPTTTKTTTAAIVETVEGGASAAAAPRPPAQAIFSLRSETELASMSVAEAAAQTTAPAFATINATVPAPRVTMSPATTDAAADAAKSIGAPDGGCRLVGEHGIVDLDGEQVELGPVKMECLANLVSVVCPPWLDESQCARVGSMPLPKIVEPIKGSLSREGSMLSFSNI</sequence>
<feature type="region of interest" description="Disordered" evidence="1">
    <location>
        <begin position="522"/>
        <end position="656"/>
    </location>
</feature>
<reference evidence="3" key="1">
    <citation type="submission" date="2022-07" db="EMBL/GenBank/DDBJ databases">
        <title>Phylogenomic reconstructions and comparative analyses of Kickxellomycotina fungi.</title>
        <authorList>
            <person name="Reynolds N.K."/>
            <person name="Stajich J.E."/>
            <person name="Barry K."/>
            <person name="Grigoriev I.V."/>
            <person name="Crous P."/>
            <person name="Smith M.E."/>
        </authorList>
    </citation>
    <scope>NUCLEOTIDE SEQUENCE</scope>
    <source>
        <strain evidence="3">NBRC 105413</strain>
    </source>
</reference>
<dbReference type="SMART" id="SM00046">
    <property type="entry name" value="DAGKc"/>
    <property type="match status" value="1"/>
</dbReference>
<evidence type="ECO:0000313" key="4">
    <source>
        <dbReference type="Proteomes" id="UP001145021"/>
    </source>
</evidence>
<evidence type="ECO:0000313" key="3">
    <source>
        <dbReference type="EMBL" id="KAJ1644030.1"/>
    </source>
</evidence>
<dbReference type="GO" id="GO:0016020">
    <property type="term" value="C:membrane"/>
    <property type="evidence" value="ECO:0007669"/>
    <property type="project" value="TreeGrafter"/>
</dbReference>
<feature type="compositionally biased region" description="Polar residues" evidence="1">
    <location>
        <begin position="552"/>
        <end position="567"/>
    </location>
</feature>
<dbReference type="GO" id="GO:0005737">
    <property type="term" value="C:cytoplasm"/>
    <property type="evidence" value="ECO:0007669"/>
    <property type="project" value="TreeGrafter"/>
</dbReference>
<evidence type="ECO:0000259" key="2">
    <source>
        <dbReference type="PROSITE" id="PS50146"/>
    </source>
</evidence>
<dbReference type="GO" id="GO:0046512">
    <property type="term" value="P:sphingosine biosynthetic process"/>
    <property type="evidence" value="ECO:0007669"/>
    <property type="project" value="TreeGrafter"/>
</dbReference>
<dbReference type="InterPro" id="IPR050187">
    <property type="entry name" value="Lipid_Phosphate_FormReg"/>
</dbReference>